<dbReference type="Gene3D" id="3.30.2020.30">
    <property type="match status" value="1"/>
</dbReference>
<dbReference type="Proteomes" id="UP000738359">
    <property type="component" value="Unassembled WGS sequence"/>
</dbReference>
<dbReference type="InterPro" id="IPR010376">
    <property type="entry name" value="GBBH-like_N"/>
</dbReference>
<keyword evidence="6" id="KW-1185">Reference proteome</keyword>
<feature type="compositionally biased region" description="Basic and acidic residues" evidence="3">
    <location>
        <begin position="126"/>
        <end position="140"/>
    </location>
</feature>
<sequence length="148" mass="16351">MNLPTVQITKDSTSVLVTSSKGFKYYRPDRPTASLNSLWLRDNCPCPKCIDPTTRQKLHASSQVPVDISVSSVQIYPDGLELTWSKGLLLDVDSDVVGGDEEMAKARPGHKSLYPWEMILGSRAGSKSEQHNTRETRADGKQTTTTDL</sequence>
<name>A0A9P6LYR8_MORAP</name>
<dbReference type="Pfam" id="PF06155">
    <property type="entry name" value="GBBH-like_N"/>
    <property type="match status" value="1"/>
</dbReference>
<reference evidence="5" key="1">
    <citation type="journal article" date="2020" name="Fungal Divers.">
        <title>Resolving the Mortierellaceae phylogeny through synthesis of multi-gene phylogenetics and phylogenomics.</title>
        <authorList>
            <person name="Vandepol N."/>
            <person name="Liber J."/>
            <person name="Desiro A."/>
            <person name="Na H."/>
            <person name="Kennedy M."/>
            <person name="Barry K."/>
            <person name="Grigoriev I.V."/>
            <person name="Miller A.N."/>
            <person name="O'Donnell K."/>
            <person name="Stajich J.E."/>
            <person name="Bonito G."/>
        </authorList>
    </citation>
    <scope>NUCLEOTIDE SEQUENCE</scope>
    <source>
        <strain evidence="5">CK1249</strain>
    </source>
</reference>
<evidence type="ECO:0000256" key="3">
    <source>
        <dbReference type="SAM" id="MobiDB-lite"/>
    </source>
</evidence>
<accession>A0A9P6LYR8</accession>
<keyword evidence="1" id="KW-0479">Metal-binding</keyword>
<dbReference type="AlphaFoldDB" id="A0A9P6LYR8"/>
<dbReference type="EMBL" id="JAAAHY010000927">
    <property type="protein sequence ID" value="KAF9955094.1"/>
    <property type="molecule type" value="Genomic_DNA"/>
</dbReference>
<dbReference type="OrthoDB" id="406634at2759"/>
<evidence type="ECO:0000259" key="4">
    <source>
        <dbReference type="Pfam" id="PF06155"/>
    </source>
</evidence>
<feature type="domain" description="Gamma-butyrobetaine hydroxylase-like N-terminal" evidence="4">
    <location>
        <begin position="29"/>
        <end position="87"/>
    </location>
</feature>
<organism evidence="5 6">
    <name type="scientific">Mortierella alpina</name>
    <name type="common">Oleaginous fungus</name>
    <name type="synonym">Mortierella renispora</name>
    <dbReference type="NCBI Taxonomy" id="64518"/>
    <lineage>
        <taxon>Eukaryota</taxon>
        <taxon>Fungi</taxon>
        <taxon>Fungi incertae sedis</taxon>
        <taxon>Mucoromycota</taxon>
        <taxon>Mortierellomycotina</taxon>
        <taxon>Mortierellomycetes</taxon>
        <taxon>Mortierellales</taxon>
        <taxon>Mortierellaceae</taxon>
        <taxon>Mortierella</taxon>
    </lineage>
</organism>
<protein>
    <recommendedName>
        <fullName evidence="4">Gamma-butyrobetaine hydroxylase-like N-terminal domain-containing protein</fullName>
    </recommendedName>
</protein>
<dbReference type="GO" id="GO:0046872">
    <property type="term" value="F:metal ion binding"/>
    <property type="evidence" value="ECO:0007669"/>
    <property type="project" value="UniProtKB-KW"/>
</dbReference>
<dbReference type="InterPro" id="IPR038492">
    <property type="entry name" value="GBBH-like_N_sf"/>
</dbReference>
<evidence type="ECO:0000256" key="2">
    <source>
        <dbReference type="ARBA" id="ARBA00023004"/>
    </source>
</evidence>
<gene>
    <name evidence="5" type="ORF">BGZ70_010347</name>
</gene>
<proteinExistence type="predicted"/>
<feature type="region of interest" description="Disordered" evidence="3">
    <location>
        <begin position="124"/>
        <end position="148"/>
    </location>
</feature>
<evidence type="ECO:0000313" key="5">
    <source>
        <dbReference type="EMBL" id="KAF9955094.1"/>
    </source>
</evidence>
<comment type="caution">
    <text evidence="5">The sequence shown here is derived from an EMBL/GenBank/DDBJ whole genome shotgun (WGS) entry which is preliminary data.</text>
</comment>
<evidence type="ECO:0000313" key="6">
    <source>
        <dbReference type="Proteomes" id="UP000738359"/>
    </source>
</evidence>
<evidence type="ECO:0000256" key="1">
    <source>
        <dbReference type="ARBA" id="ARBA00022723"/>
    </source>
</evidence>
<keyword evidence="2" id="KW-0408">Iron</keyword>